<keyword evidence="4" id="KW-1185">Reference proteome</keyword>
<feature type="region of interest" description="Disordered" evidence="1">
    <location>
        <begin position="105"/>
        <end position="149"/>
    </location>
</feature>
<dbReference type="Proteomes" id="UP000245697">
    <property type="component" value="Unassembled WGS sequence"/>
</dbReference>
<dbReference type="AlphaFoldDB" id="A0A316FCJ6"/>
<name>A0A316FCJ6_9ACTN</name>
<feature type="transmembrane region" description="Helical" evidence="2">
    <location>
        <begin position="80"/>
        <end position="101"/>
    </location>
</feature>
<evidence type="ECO:0000256" key="1">
    <source>
        <dbReference type="SAM" id="MobiDB-lite"/>
    </source>
</evidence>
<accession>A0A316FCJ6</accession>
<keyword evidence="2" id="KW-0812">Transmembrane</keyword>
<evidence type="ECO:0008006" key="5">
    <source>
        <dbReference type="Google" id="ProtNLM"/>
    </source>
</evidence>
<evidence type="ECO:0000256" key="2">
    <source>
        <dbReference type="SAM" id="Phobius"/>
    </source>
</evidence>
<gene>
    <name evidence="3" type="ORF">BC793_112206</name>
</gene>
<evidence type="ECO:0000313" key="3">
    <source>
        <dbReference type="EMBL" id="PWK44331.1"/>
    </source>
</evidence>
<protein>
    <recommendedName>
        <fullName evidence="5">Zinc ribbon domain-containing protein</fullName>
    </recommendedName>
</protein>
<keyword evidence="2" id="KW-0472">Membrane</keyword>
<proteinExistence type="predicted"/>
<organism evidence="3 4">
    <name type="scientific">Actinoplanes xinjiangensis</name>
    <dbReference type="NCBI Taxonomy" id="512350"/>
    <lineage>
        <taxon>Bacteria</taxon>
        <taxon>Bacillati</taxon>
        <taxon>Actinomycetota</taxon>
        <taxon>Actinomycetes</taxon>
        <taxon>Micromonosporales</taxon>
        <taxon>Micromonosporaceae</taxon>
        <taxon>Actinoplanes</taxon>
    </lineage>
</organism>
<comment type="caution">
    <text evidence="3">The sequence shown here is derived from an EMBL/GenBank/DDBJ whole genome shotgun (WGS) entry which is preliminary data.</text>
</comment>
<dbReference type="EMBL" id="QGGR01000012">
    <property type="protein sequence ID" value="PWK44331.1"/>
    <property type="molecule type" value="Genomic_DNA"/>
</dbReference>
<reference evidence="3 4" key="1">
    <citation type="submission" date="2018-05" db="EMBL/GenBank/DDBJ databases">
        <title>Genomic Encyclopedia of Archaeal and Bacterial Type Strains, Phase II (KMG-II): from individual species to whole genera.</title>
        <authorList>
            <person name="Goeker M."/>
        </authorList>
    </citation>
    <scope>NUCLEOTIDE SEQUENCE [LARGE SCALE GENOMIC DNA]</scope>
    <source>
        <strain evidence="3 4">DSM 45184</strain>
    </source>
</reference>
<sequence length="294" mass="30699">MRNNMFAFYANNRNKRHPLRAYRAYTVIDTMGDMVCPTCGLDNDPAAAVCARCNSALARTAPTHYVPPPPPPVPAGPNRIPLIAGVCVLLVILAVAAGIYFRSISDDATPEPTGAQPVPTTATEPDPEPEPTTPPTTAPTTTSTPAGDPRTQAAAIDAVLSDSVASRRKLNQAIEQVGGCDDLAGAVADIRAVGEERQSQMETVRNADLSALSGGEGLRSGLVTALQYAWEADQGFLAWAEPTLSGGCAAADDAGYSRGRAASNSAGTAKRAFLSRWNPVAQANGLRTRSAEQI</sequence>
<keyword evidence="2" id="KW-1133">Transmembrane helix</keyword>
<evidence type="ECO:0000313" key="4">
    <source>
        <dbReference type="Proteomes" id="UP000245697"/>
    </source>
</evidence>